<reference evidence="2 3" key="1">
    <citation type="submission" date="2022-04" db="EMBL/GenBank/DDBJ databases">
        <title>Chromosome-level reference genomes for two strains of Caenorhabditis briggsae: an improved platform for comparative genomics.</title>
        <authorList>
            <person name="Stevens L."/>
            <person name="Andersen E."/>
        </authorList>
    </citation>
    <scope>NUCLEOTIDE SEQUENCE [LARGE SCALE GENOMIC DNA]</scope>
    <source>
        <strain evidence="2">VX34</strain>
        <tissue evidence="2">Whole-organism</tissue>
    </source>
</reference>
<evidence type="ECO:0000313" key="2">
    <source>
        <dbReference type="EMBL" id="UMM42992.1"/>
    </source>
</evidence>
<name>A0AAE9FGB0_CAEBR</name>
<proteinExistence type="predicted"/>
<evidence type="ECO:0000256" key="1">
    <source>
        <dbReference type="SAM" id="MobiDB-lite"/>
    </source>
</evidence>
<evidence type="ECO:0000313" key="3">
    <source>
        <dbReference type="Proteomes" id="UP000829354"/>
    </source>
</evidence>
<organism evidence="2 3">
    <name type="scientific">Caenorhabditis briggsae</name>
    <dbReference type="NCBI Taxonomy" id="6238"/>
    <lineage>
        <taxon>Eukaryota</taxon>
        <taxon>Metazoa</taxon>
        <taxon>Ecdysozoa</taxon>
        <taxon>Nematoda</taxon>
        <taxon>Chromadorea</taxon>
        <taxon>Rhabditida</taxon>
        <taxon>Rhabditina</taxon>
        <taxon>Rhabditomorpha</taxon>
        <taxon>Rhabditoidea</taxon>
        <taxon>Rhabditidae</taxon>
        <taxon>Peloderinae</taxon>
        <taxon>Caenorhabditis</taxon>
    </lineage>
</organism>
<keyword evidence="3" id="KW-1185">Reference proteome</keyword>
<feature type="region of interest" description="Disordered" evidence="1">
    <location>
        <begin position="151"/>
        <end position="216"/>
    </location>
</feature>
<sequence>MAHNLDVRMLTNGHPIVYVPNVPPFPPPMNQMPPQVPVIAPTPPIQQFPPPAPLSPRSQLAQLQQLQIQQQHMDPLLNPSALRLPPPTIGINPYVDILSGQLPLLPQIMNPFMFPMNLPFVPIPPFPPPLMSLHITKPPTIRAHPYEAGRDRADNAHRRPRNRNNSHNKNDFIRFVPQREPVIQIDNNGVPRDVKQEVHPHQVDRSENEGLARNRN</sequence>
<feature type="compositionally biased region" description="Basic and acidic residues" evidence="1">
    <location>
        <begin position="192"/>
        <end position="216"/>
    </location>
</feature>
<dbReference type="AlphaFoldDB" id="A0AAE9FGB0"/>
<dbReference type="EMBL" id="CP092625">
    <property type="protein sequence ID" value="UMM42992.1"/>
    <property type="molecule type" value="Genomic_DNA"/>
</dbReference>
<accession>A0AAE9FGB0</accession>
<gene>
    <name evidence="2" type="ORF">L5515_018621</name>
</gene>
<protein>
    <submittedName>
        <fullName evidence="2">Uncharacterized protein</fullName>
    </submittedName>
</protein>
<dbReference type="Proteomes" id="UP000829354">
    <property type="component" value="Chromosome X"/>
</dbReference>